<feature type="transmembrane region" description="Helical" evidence="1">
    <location>
        <begin position="57"/>
        <end position="74"/>
    </location>
</feature>
<evidence type="ECO:0000256" key="1">
    <source>
        <dbReference type="SAM" id="Phobius"/>
    </source>
</evidence>
<dbReference type="RefSeq" id="WP_065612126.1">
    <property type="nucleotide sequence ID" value="NZ_CAWMPN010000031.1"/>
</dbReference>
<comment type="caution">
    <text evidence="2">The sequence shown here is derived from an EMBL/GenBank/DDBJ whole genome shotgun (WGS) entry which is preliminary data.</text>
</comment>
<sequence>MPEKDIARIDATMKNLVELTREQNTTLHKVLETLTETRTTQEFHAERIGKLESDKTWLVRLILSSFIIAAITAIKAM</sequence>
<keyword evidence="1" id="KW-0472">Membrane</keyword>
<gene>
    <name evidence="2" type="ORF">A6E04_19285</name>
</gene>
<dbReference type="STRING" id="688.A6E04_19285"/>
<proteinExistence type="predicted"/>
<accession>A0A1B9NTP1</accession>
<keyword evidence="1" id="KW-0812">Transmembrane</keyword>
<evidence type="ECO:0000313" key="2">
    <source>
        <dbReference type="EMBL" id="OCH16999.1"/>
    </source>
</evidence>
<organism evidence="2 3">
    <name type="scientific">Aliivibrio logei</name>
    <name type="common">Vibrio logei</name>
    <dbReference type="NCBI Taxonomy" id="688"/>
    <lineage>
        <taxon>Bacteria</taxon>
        <taxon>Pseudomonadati</taxon>
        <taxon>Pseudomonadota</taxon>
        <taxon>Gammaproteobacteria</taxon>
        <taxon>Vibrionales</taxon>
        <taxon>Vibrionaceae</taxon>
        <taxon>Aliivibrio</taxon>
    </lineage>
</organism>
<reference evidence="2 3" key="1">
    <citation type="submission" date="2016-06" db="EMBL/GenBank/DDBJ databases">
        <authorList>
            <person name="Kjaerup R.B."/>
            <person name="Dalgaard T.S."/>
            <person name="Juul-Madsen H.R."/>
        </authorList>
    </citation>
    <scope>NUCLEOTIDE SEQUENCE [LARGE SCALE GENOMIC DNA]</scope>
    <source>
        <strain evidence="2 3">1S159</strain>
    </source>
</reference>
<name>A0A1B9NTP1_ALILO</name>
<dbReference type="AlphaFoldDB" id="A0A1B9NTP1"/>
<keyword evidence="1" id="KW-1133">Transmembrane helix</keyword>
<evidence type="ECO:0008006" key="4">
    <source>
        <dbReference type="Google" id="ProtNLM"/>
    </source>
</evidence>
<evidence type="ECO:0000313" key="3">
    <source>
        <dbReference type="Proteomes" id="UP000093523"/>
    </source>
</evidence>
<dbReference type="OrthoDB" id="9954918at2"/>
<dbReference type="EMBL" id="MAJU01000031">
    <property type="protein sequence ID" value="OCH16999.1"/>
    <property type="molecule type" value="Genomic_DNA"/>
</dbReference>
<protein>
    <recommendedName>
        <fullName evidence="4">Hemolysin XhlA</fullName>
    </recommendedName>
</protein>
<dbReference type="Proteomes" id="UP000093523">
    <property type="component" value="Unassembled WGS sequence"/>
</dbReference>